<accession>A0A9D4M887</accession>
<sequence>MMAYGMIGEDSILTKVIQEIYGNASNAVLLNVKNGDFFWTSVVSVRGCLLSSVMFKLFLENILQETHHGITPLSPSVQDPYQI</sequence>
<dbReference type="AlphaFoldDB" id="A0A9D4M887"/>
<keyword evidence="2" id="KW-1185">Reference proteome</keyword>
<name>A0A9D4M887_DREPO</name>
<evidence type="ECO:0000313" key="2">
    <source>
        <dbReference type="Proteomes" id="UP000828390"/>
    </source>
</evidence>
<gene>
    <name evidence="1" type="ORF">DPMN_034648</name>
</gene>
<comment type="caution">
    <text evidence="1">The sequence shown here is derived from an EMBL/GenBank/DDBJ whole genome shotgun (WGS) entry which is preliminary data.</text>
</comment>
<reference evidence="1" key="2">
    <citation type="submission" date="2020-11" db="EMBL/GenBank/DDBJ databases">
        <authorList>
            <person name="McCartney M.A."/>
            <person name="Auch B."/>
            <person name="Kono T."/>
            <person name="Mallez S."/>
            <person name="Becker A."/>
            <person name="Gohl D.M."/>
            <person name="Silverstein K.A.T."/>
            <person name="Koren S."/>
            <person name="Bechman K.B."/>
            <person name="Herman A."/>
            <person name="Abrahante J.E."/>
            <person name="Garbe J."/>
        </authorList>
    </citation>
    <scope>NUCLEOTIDE SEQUENCE</scope>
    <source>
        <strain evidence="1">Duluth1</strain>
        <tissue evidence="1">Whole animal</tissue>
    </source>
</reference>
<dbReference type="Proteomes" id="UP000828390">
    <property type="component" value="Unassembled WGS sequence"/>
</dbReference>
<dbReference type="EMBL" id="JAIWYP010000002">
    <property type="protein sequence ID" value="KAH3871446.1"/>
    <property type="molecule type" value="Genomic_DNA"/>
</dbReference>
<organism evidence="1 2">
    <name type="scientific">Dreissena polymorpha</name>
    <name type="common">Zebra mussel</name>
    <name type="synonym">Mytilus polymorpha</name>
    <dbReference type="NCBI Taxonomy" id="45954"/>
    <lineage>
        <taxon>Eukaryota</taxon>
        <taxon>Metazoa</taxon>
        <taxon>Spiralia</taxon>
        <taxon>Lophotrochozoa</taxon>
        <taxon>Mollusca</taxon>
        <taxon>Bivalvia</taxon>
        <taxon>Autobranchia</taxon>
        <taxon>Heteroconchia</taxon>
        <taxon>Euheterodonta</taxon>
        <taxon>Imparidentia</taxon>
        <taxon>Neoheterodontei</taxon>
        <taxon>Myida</taxon>
        <taxon>Dreissenoidea</taxon>
        <taxon>Dreissenidae</taxon>
        <taxon>Dreissena</taxon>
    </lineage>
</organism>
<protein>
    <submittedName>
        <fullName evidence="1">Uncharacterized protein</fullName>
    </submittedName>
</protein>
<proteinExistence type="predicted"/>
<reference evidence="1" key="1">
    <citation type="journal article" date="2019" name="bioRxiv">
        <title>The Genome of the Zebra Mussel, Dreissena polymorpha: A Resource for Invasive Species Research.</title>
        <authorList>
            <person name="McCartney M.A."/>
            <person name="Auch B."/>
            <person name="Kono T."/>
            <person name="Mallez S."/>
            <person name="Zhang Y."/>
            <person name="Obille A."/>
            <person name="Becker A."/>
            <person name="Abrahante J.E."/>
            <person name="Garbe J."/>
            <person name="Badalamenti J.P."/>
            <person name="Herman A."/>
            <person name="Mangelson H."/>
            <person name="Liachko I."/>
            <person name="Sullivan S."/>
            <person name="Sone E.D."/>
            <person name="Koren S."/>
            <person name="Silverstein K.A.T."/>
            <person name="Beckman K.B."/>
            <person name="Gohl D.M."/>
        </authorList>
    </citation>
    <scope>NUCLEOTIDE SEQUENCE</scope>
    <source>
        <strain evidence="1">Duluth1</strain>
        <tissue evidence="1">Whole animal</tissue>
    </source>
</reference>
<evidence type="ECO:0000313" key="1">
    <source>
        <dbReference type="EMBL" id="KAH3871446.1"/>
    </source>
</evidence>